<evidence type="ECO:0000256" key="1">
    <source>
        <dbReference type="ARBA" id="ARBA00022475"/>
    </source>
</evidence>
<reference evidence="8 9" key="1">
    <citation type="submission" date="2017-01" db="EMBL/GenBank/DDBJ databases">
        <authorList>
            <person name="Mah S.A."/>
            <person name="Swanson W.J."/>
            <person name="Moy G.W."/>
            <person name="Vacquier V.D."/>
        </authorList>
    </citation>
    <scope>NUCLEOTIDE SEQUENCE [LARGE SCALE GENOMIC DNA]</scope>
    <source>
        <strain evidence="8 9">RU36E</strain>
    </source>
</reference>
<evidence type="ECO:0000256" key="3">
    <source>
        <dbReference type="ARBA" id="ARBA00023136"/>
    </source>
</evidence>
<dbReference type="InterPro" id="IPR047807">
    <property type="entry name" value="YgdI/YgdR-like_SH3-like"/>
</dbReference>
<keyword evidence="5" id="KW-0449">Lipoprotein</keyword>
<protein>
    <recommendedName>
        <fullName evidence="7">Lipoprotein YgdI/YgdR-like SH3-like domain-containing protein</fullName>
    </recommendedName>
</protein>
<evidence type="ECO:0000313" key="8">
    <source>
        <dbReference type="EMBL" id="SIQ09461.1"/>
    </source>
</evidence>
<dbReference type="Gene3D" id="2.30.30.100">
    <property type="match status" value="1"/>
</dbReference>
<dbReference type="Proteomes" id="UP000185841">
    <property type="component" value="Unassembled WGS sequence"/>
</dbReference>
<sequence>MNRRKLPILFASLGFFALTGCSTPSVITLNDGSQIQTVDTPAFDEDSGFYEFEQLDGKPAKINKDQVITVKEL</sequence>
<evidence type="ECO:0000256" key="4">
    <source>
        <dbReference type="ARBA" id="ARBA00023139"/>
    </source>
</evidence>
<evidence type="ECO:0000256" key="6">
    <source>
        <dbReference type="SAM" id="SignalP"/>
    </source>
</evidence>
<evidence type="ECO:0000313" key="9">
    <source>
        <dbReference type="Proteomes" id="UP000185841"/>
    </source>
</evidence>
<keyword evidence="4" id="KW-0564">Palmitate</keyword>
<dbReference type="SUPFAM" id="SSF50182">
    <property type="entry name" value="Sm-like ribonucleoproteins"/>
    <property type="match status" value="1"/>
</dbReference>
<evidence type="ECO:0000256" key="5">
    <source>
        <dbReference type="ARBA" id="ARBA00023288"/>
    </source>
</evidence>
<gene>
    <name evidence="8" type="ORF">SAMN05878282_10286</name>
</gene>
<dbReference type="InterPro" id="IPR010305">
    <property type="entry name" value="YgdI/YgdR-like"/>
</dbReference>
<dbReference type="InterPro" id="IPR010920">
    <property type="entry name" value="LSM_dom_sf"/>
</dbReference>
<evidence type="ECO:0000259" key="7">
    <source>
        <dbReference type="Pfam" id="PF06004"/>
    </source>
</evidence>
<dbReference type="PANTHER" id="PTHR37011">
    <property type="entry name" value="POT FAMILY PEPTIDE TRANSPORT PROTEIN-RELATED"/>
    <property type="match status" value="1"/>
</dbReference>
<evidence type="ECO:0000256" key="2">
    <source>
        <dbReference type="ARBA" id="ARBA00022729"/>
    </source>
</evidence>
<feature type="signal peptide" evidence="6">
    <location>
        <begin position="1"/>
        <end position="17"/>
    </location>
</feature>
<dbReference type="EMBL" id="FTMP01000002">
    <property type="protein sequence ID" value="SIQ09461.1"/>
    <property type="molecule type" value="Genomic_DNA"/>
</dbReference>
<name>A0A1N6PYP9_AQUAC</name>
<proteinExistence type="predicted"/>
<organism evidence="8 9">
    <name type="scientific">Aquipseudomonas alcaligenes</name>
    <name type="common">Pseudomonas alcaligenes</name>
    <dbReference type="NCBI Taxonomy" id="43263"/>
    <lineage>
        <taxon>Bacteria</taxon>
        <taxon>Pseudomonadati</taxon>
        <taxon>Pseudomonadota</taxon>
        <taxon>Gammaproteobacteria</taxon>
        <taxon>Pseudomonadales</taxon>
        <taxon>Pseudomonadaceae</taxon>
        <taxon>Aquipseudomonas</taxon>
    </lineage>
</organism>
<dbReference type="RefSeq" id="WP_076424765.1">
    <property type="nucleotide sequence ID" value="NZ_FTMP01000002.1"/>
</dbReference>
<accession>A0A1N6PYP9</accession>
<keyword evidence="2 6" id="KW-0732">Signal</keyword>
<dbReference type="Pfam" id="PF06004">
    <property type="entry name" value="DUF903"/>
    <property type="match status" value="1"/>
</dbReference>
<dbReference type="NCBIfam" id="NF033216">
    <property type="entry name" value="lipo_YgdI_YgdR"/>
    <property type="match status" value="1"/>
</dbReference>
<keyword evidence="1" id="KW-1003">Cell membrane</keyword>
<dbReference type="PANTHER" id="PTHR37011:SF1">
    <property type="entry name" value="POT FAMILY PEPTIDE TRANSPORT PROTEIN"/>
    <property type="match status" value="1"/>
</dbReference>
<dbReference type="AlphaFoldDB" id="A0A1N6PYP9"/>
<dbReference type="PROSITE" id="PS51257">
    <property type="entry name" value="PROKAR_LIPOPROTEIN"/>
    <property type="match status" value="1"/>
</dbReference>
<keyword evidence="3" id="KW-0472">Membrane</keyword>
<feature type="chain" id="PRO_5013065774" description="Lipoprotein YgdI/YgdR-like SH3-like domain-containing protein" evidence="6">
    <location>
        <begin position="18"/>
        <end position="73"/>
    </location>
</feature>
<feature type="domain" description="Lipoprotein YgdI/YgdR-like SH3-like" evidence="7">
    <location>
        <begin position="24"/>
        <end position="72"/>
    </location>
</feature>